<proteinExistence type="predicted"/>
<protein>
    <submittedName>
        <fullName evidence="1">Uncharacterized protein</fullName>
    </submittedName>
</protein>
<dbReference type="KEGG" id="dcm:NIES806_36190"/>
<name>A0A1Z4V758_9CYAN</name>
<dbReference type="EMBL" id="AP018316">
    <property type="protein sequence ID" value="BAZ87396.1"/>
    <property type="molecule type" value="Genomic_DNA"/>
</dbReference>
<dbReference type="RefSeq" id="WP_231939874.1">
    <property type="nucleotide sequence ID" value="NZ_AP018316.1"/>
</dbReference>
<evidence type="ECO:0000313" key="1">
    <source>
        <dbReference type="EMBL" id="BAZ87396.1"/>
    </source>
</evidence>
<keyword evidence="2" id="KW-1185">Reference proteome</keyword>
<dbReference type="AlphaFoldDB" id="A0A1Z4V758"/>
<dbReference type="Proteomes" id="UP000218702">
    <property type="component" value="Chromosome"/>
</dbReference>
<organism evidence="1 2">
    <name type="scientific">Dolichospermum compactum NIES-806</name>
    <dbReference type="NCBI Taxonomy" id="1973481"/>
    <lineage>
        <taxon>Bacteria</taxon>
        <taxon>Bacillati</taxon>
        <taxon>Cyanobacteriota</taxon>
        <taxon>Cyanophyceae</taxon>
        <taxon>Nostocales</taxon>
        <taxon>Aphanizomenonaceae</taxon>
        <taxon>Dolichospermum</taxon>
        <taxon>Dolichospermum compactum</taxon>
    </lineage>
</organism>
<evidence type="ECO:0000313" key="2">
    <source>
        <dbReference type="Proteomes" id="UP000218702"/>
    </source>
</evidence>
<gene>
    <name evidence="1" type="ORF">NIES806_36190</name>
</gene>
<sequence>MSIWIVTTGNSDIILKHNNSWGKLHNDAIDNNKLERWHFSSALPIDNGYTVPARILGTVYENQSEEDYKNDLEFPLFDTYFQYLTNKNIKIDKIIILLTDQCQIFSDEEQRLNEKSPYWKDTCTLKPLLRWYFKNVKFTCKLEFQTLNPEQIDQGIDNWDATLSLVEAKLTELNIDSNQEVYVSHQAGTPAISSAVQFITIGKFKKVQFLVSNEYFNEDHETKSKSNIVESSRYQRGIQIQKAKQLIISGFPGAALKILDGIDGINSNCINELKNLVDFFNLNTPLIDDSDDLNVIPATQRIVDTLDLIGFFFNQKNYLPGIALLAAAQETFLKAAIVSKTAMIDETINFRGNSCKVSDLITWISLGLYLNESVRYEGSPFKKTILQKLKFPVNKVRLESEDDFNVTNRNFALLNWLKNLDAQFFQLSWKLLEWSCQKKRNGEYDLRNQLMHNLRGVKDSEVIDYLLGYEEHQVYDVMTAYNNYVKQPFLKSIDHFGLAHKREKLPKKLEKIASSIT</sequence>
<reference evidence="1 2" key="1">
    <citation type="submission" date="2017-06" db="EMBL/GenBank/DDBJ databases">
        <title>Genome sequencing of cyanobaciteial culture collection at National Institute for Environmental Studies (NIES).</title>
        <authorList>
            <person name="Hirose Y."/>
            <person name="Shimura Y."/>
            <person name="Fujisawa T."/>
            <person name="Nakamura Y."/>
            <person name="Kawachi M."/>
        </authorList>
    </citation>
    <scope>NUCLEOTIDE SEQUENCE [LARGE SCALE GENOMIC DNA]</scope>
    <source>
        <strain evidence="1 2">NIES-806</strain>
    </source>
</reference>
<accession>A0A1Z4V758</accession>